<accession>A0A026WW27</accession>
<evidence type="ECO:0000313" key="1">
    <source>
        <dbReference type="EMBL" id="EZA60212.1"/>
    </source>
</evidence>
<gene>
    <name evidence="1" type="ORF">X777_13300</name>
</gene>
<dbReference type="EMBL" id="KK107078">
    <property type="protein sequence ID" value="EZA60212.1"/>
    <property type="molecule type" value="Genomic_DNA"/>
</dbReference>
<name>A0A026WW27_OOCBI</name>
<evidence type="ECO:0000313" key="2">
    <source>
        <dbReference type="Proteomes" id="UP000053097"/>
    </source>
</evidence>
<reference evidence="1 2" key="1">
    <citation type="journal article" date="2014" name="Curr. Biol.">
        <title>The genome of the clonal raider ant Cerapachys biroi.</title>
        <authorList>
            <person name="Oxley P.R."/>
            <person name="Ji L."/>
            <person name="Fetter-Pruneda I."/>
            <person name="McKenzie S.K."/>
            <person name="Li C."/>
            <person name="Hu H."/>
            <person name="Zhang G."/>
            <person name="Kronauer D.J."/>
        </authorList>
    </citation>
    <scope>NUCLEOTIDE SEQUENCE [LARGE SCALE GENOMIC DNA]</scope>
</reference>
<protein>
    <submittedName>
        <fullName evidence="1">Uncharacterized protein</fullName>
    </submittedName>
</protein>
<organism evidence="1 2">
    <name type="scientific">Ooceraea biroi</name>
    <name type="common">Clonal raider ant</name>
    <name type="synonym">Cerapachys biroi</name>
    <dbReference type="NCBI Taxonomy" id="2015173"/>
    <lineage>
        <taxon>Eukaryota</taxon>
        <taxon>Metazoa</taxon>
        <taxon>Ecdysozoa</taxon>
        <taxon>Arthropoda</taxon>
        <taxon>Hexapoda</taxon>
        <taxon>Insecta</taxon>
        <taxon>Pterygota</taxon>
        <taxon>Neoptera</taxon>
        <taxon>Endopterygota</taxon>
        <taxon>Hymenoptera</taxon>
        <taxon>Apocrita</taxon>
        <taxon>Aculeata</taxon>
        <taxon>Formicoidea</taxon>
        <taxon>Formicidae</taxon>
        <taxon>Dorylinae</taxon>
        <taxon>Ooceraea</taxon>
    </lineage>
</organism>
<keyword evidence="2" id="KW-1185">Reference proteome</keyword>
<dbReference type="Proteomes" id="UP000053097">
    <property type="component" value="Unassembled WGS sequence"/>
</dbReference>
<proteinExistence type="predicted"/>
<sequence>MHSRVGIQDVQDKGVQVRARDVILDNVRLSVHGKSPKCVRRTQLHAEGRTLRSSVVMIFREFIIEVTY</sequence>
<dbReference type="AlphaFoldDB" id="A0A026WW27"/>